<organism evidence="1 2">
    <name type="scientific">Sus scrofa</name>
    <name type="common">Pig</name>
    <dbReference type="NCBI Taxonomy" id="9823"/>
    <lineage>
        <taxon>Eukaryota</taxon>
        <taxon>Metazoa</taxon>
        <taxon>Chordata</taxon>
        <taxon>Craniata</taxon>
        <taxon>Vertebrata</taxon>
        <taxon>Euteleostomi</taxon>
        <taxon>Mammalia</taxon>
        <taxon>Eutheria</taxon>
        <taxon>Laurasiatheria</taxon>
        <taxon>Artiodactyla</taxon>
        <taxon>Suina</taxon>
        <taxon>Suidae</taxon>
        <taxon>Sus</taxon>
    </lineage>
</organism>
<dbReference type="PANTHER" id="PTHR19446">
    <property type="entry name" value="REVERSE TRANSCRIPTASES"/>
    <property type="match status" value="1"/>
</dbReference>
<dbReference type="Ensembl" id="ENSSSCT00025061577.1">
    <property type="protein sequence ID" value="ENSSSCP00025026152.1"/>
    <property type="gene ID" value="ENSSSCG00025045379.1"/>
</dbReference>
<evidence type="ECO:0000313" key="2">
    <source>
        <dbReference type="Proteomes" id="UP000694727"/>
    </source>
</evidence>
<dbReference type="AlphaFoldDB" id="A0A8D0S407"/>
<name>A0A8D0S407_PIG</name>
<sequence length="198" mass="22875">MILYIENHKGSTQKLLELINKFRKVAGYKINIQKSVAFLYLNNETLEKEYKNTIPFKIVPQKIKCLGIQLTKEVKDLYAENDRTLIKEIEEDVKKWKDIPCSWVGKINTVKMAIPPKAIYRFSAIPIKLSMTFFTELEQTIQKFIWNHKRPRIAKAILRNKNQAGGVTLPGVTLQAILQSHSHQDSVALVPKQTDRPM</sequence>
<evidence type="ECO:0008006" key="3">
    <source>
        <dbReference type="Google" id="ProtNLM"/>
    </source>
</evidence>
<accession>A0A8D0S407</accession>
<reference evidence="1" key="1">
    <citation type="submission" date="2025-08" db="UniProtKB">
        <authorList>
            <consortium name="Ensembl"/>
        </authorList>
    </citation>
    <scope>IDENTIFICATION</scope>
</reference>
<protein>
    <recommendedName>
        <fullName evidence="3">Reverse transcriptase domain-containing protein</fullName>
    </recommendedName>
</protein>
<evidence type="ECO:0000313" key="1">
    <source>
        <dbReference type="Ensembl" id="ENSSSCP00025026152.1"/>
    </source>
</evidence>
<proteinExistence type="predicted"/>
<dbReference type="Proteomes" id="UP000694727">
    <property type="component" value="Unplaced"/>
</dbReference>